<organism evidence="3 4">
    <name type="scientific">Thermobacillus xylanilyticus</name>
    <dbReference type="NCBI Taxonomy" id="76633"/>
    <lineage>
        <taxon>Bacteria</taxon>
        <taxon>Bacillati</taxon>
        <taxon>Bacillota</taxon>
        <taxon>Bacilli</taxon>
        <taxon>Bacillales</taxon>
        <taxon>Paenibacillaceae</taxon>
        <taxon>Thermobacillus</taxon>
    </lineage>
</organism>
<evidence type="ECO:0000256" key="2">
    <source>
        <dbReference type="SAM" id="Phobius"/>
    </source>
</evidence>
<sequence length="418" mass="46340">MGLWSRMKALARAGSTVDPSRRLSAEAVLTIGIHSLFQFGASMAGLFLNLYLWRLTEDLAVNGIYNIIVFLLTPVGFLAGAWLAKRTDRLVTYRIGIVLTALFYLLVIAAGTAVVKYYILFGLFNGFASGMYWTAYLVLMYDVSTGANRIRFLGLNTTFFNLAGLAGPAVAGTIIGMMEGLTGYLATFSLSLVLFVAAALISLRIRPSELRHKAFYMNLVPLALRRQPDWLKALLAFFLWGLFQGITLFLPNIMLYKTVGREDWVGYLTIFFSGLVILSSFIISRFAREHLGRLYVLLSSVGVSLGAAFLFIDFTFWTVAVFMILFSLSNPLMHNTLSNHYYRQIALLPLKGQLRNEAVVMRETFLNAGRVLSIAALLVFAGDLESAQLPVVLFGAAITQTLIVFLVEKPGRQPAESR</sequence>
<dbReference type="SUPFAM" id="SSF103473">
    <property type="entry name" value="MFS general substrate transporter"/>
    <property type="match status" value="1"/>
</dbReference>
<keyword evidence="4" id="KW-1185">Reference proteome</keyword>
<evidence type="ECO:0000313" key="3">
    <source>
        <dbReference type="EMBL" id="CAG5086323.1"/>
    </source>
</evidence>
<feature type="transmembrane region" description="Helical" evidence="2">
    <location>
        <begin position="91"/>
        <end position="111"/>
    </location>
</feature>
<dbReference type="RefSeq" id="WP_213484484.1">
    <property type="nucleotide sequence ID" value="NZ_CAJRAY010000043.1"/>
</dbReference>
<dbReference type="EMBL" id="CAJRAY010000043">
    <property type="protein sequence ID" value="CAG5086323.1"/>
    <property type="molecule type" value="Genomic_DNA"/>
</dbReference>
<feature type="transmembrane region" description="Helical" evidence="2">
    <location>
        <begin position="387"/>
        <end position="407"/>
    </location>
</feature>
<dbReference type="PANTHER" id="PTHR23526:SF2">
    <property type="entry name" value="MAJOR FACILITATOR SUPERFAMILY (MFS) PROFILE DOMAIN-CONTAINING PROTEIN"/>
    <property type="match status" value="1"/>
</dbReference>
<feature type="transmembrane region" description="Helical" evidence="2">
    <location>
        <begin position="64"/>
        <end position="84"/>
    </location>
</feature>
<evidence type="ECO:0000313" key="4">
    <source>
        <dbReference type="Proteomes" id="UP000681526"/>
    </source>
</evidence>
<feature type="transmembrane region" description="Helical" evidence="2">
    <location>
        <begin position="264"/>
        <end position="283"/>
    </location>
</feature>
<keyword evidence="3" id="KW-0813">Transport</keyword>
<evidence type="ECO:0000256" key="1">
    <source>
        <dbReference type="ARBA" id="ARBA00004651"/>
    </source>
</evidence>
<gene>
    <name evidence="3" type="primary">txxe 2036-yqgE</name>
    <name evidence="3" type="ORF">TXXE_09895</name>
</gene>
<dbReference type="Gene3D" id="1.20.1250.20">
    <property type="entry name" value="MFS general substrate transporter like domains"/>
    <property type="match status" value="1"/>
</dbReference>
<feature type="transmembrane region" description="Helical" evidence="2">
    <location>
        <begin position="184"/>
        <end position="203"/>
    </location>
</feature>
<keyword evidence="2" id="KW-0812">Transmembrane</keyword>
<feature type="transmembrane region" description="Helical" evidence="2">
    <location>
        <begin position="295"/>
        <end position="328"/>
    </location>
</feature>
<dbReference type="InterPro" id="IPR011701">
    <property type="entry name" value="MFS"/>
</dbReference>
<accession>A0ABM8V473</accession>
<dbReference type="PANTHER" id="PTHR23526">
    <property type="entry name" value="INTEGRAL MEMBRANE TRANSPORT PROTEIN-RELATED"/>
    <property type="match status" value="1"/>
</dbReference>
<feature type="transmembrane region" description="Helical" evidence="2">
    <location>
        <begin position="233"/>
        <end position="252"/>
    </location>
</feature>
<feature type="transmembrane region" description="Helical" evidence="2">
    <location>
        <begin position="117"/>
        <end position="139"/>
    </location>
</feature>
<keyword evidence="2" id="KW-1133">Transmembrane helix</keyword>
<reference evidence="3 4" key="1">
    <citation type="submission" date="2021-04" db="EMBL/GenBank/DDBJ databases">
        <authorList>
            <person name="Rakotoarivonina H."/>
        </authorList>
    </citation>
    <scope>NUCLEOTIDE SEQUENCE [LARGE SCALE GENOMIC DNA]</scope>
    <source>
        <strain evidence="3 4">XE</strain>
    </source>
</reference>
<comment type="subcellular location">
    <subcellularLocation>
        <location evidence="1">Cell membrane</location>
        <topology evidence="1">Multi-pass membrane protein</topology>
    </subcellularLocation>
</comment>
<proteinExistence type="predicted"/>
<name>A0ABM8V473_THEXY</name>
<dbReference type="InterPro" id="IPR036259">
    <property type="entry name" value="MFS_trans_sf"/>
</dbReference>
<comment type="caution">
    <text evidence="3">The sequence shown here is derived from an EMBL/GenBank/DDBJ whole genome shotgun (WGS) entry which is preliminary data.</text>
</comment>
<protein>
    <submittedName>
        <fullName evidence="3">MFS family major facilitator transporter, sugar transporter</fullName>
    </submittedName>
</protein>
<feature type="transmembrane region" description="Helical" evidence="2">
    <location>
        <begin position="27"/>
        <end position="52"/>
    </location>
</feature>
<keyword evidence="3" id="KW-0762">Sugar transport</keyword>
<dbReference type="Pfam" id="PF07690">
    <property type="entry name" value="MFS_1"/>
    <property type="match status" value="1"/>
</dbReference>
<keyword evidence="2" id="KW-0472">Membrane</keyword>
<feature type="transmembrane region" description="Helical" evidence="2">
    <location>
        <begin position="159"/>
        <end position="178"/>
    </location>
</feature>
<dbReference type="Proteomes" id="UP000681526">
    <property type="component" value="Unassembled WGS sequence"/>
</dbReference>
<dbReference type="InterPro" id="IPR052528">
    <property type="entry name" value="Sugar_transport-like"/>
</dbReference>